<evidence type="ECO:0000313" key="1">
    <source>
        <dbReference type="EMBL" id="DAG06409.1"/>
    </source>
</evidence>
<dbReference type="EMBL" id="BK016270">
    <property type="protein sequence ID" value="DAG06409.1"/>
    <property type="molecule type" value="Genomic_DNA"/>
</dbReference>
<accession>A0A8S5VI11</accession>
<proteinExistence type="predicted"/>
<organism evidence="1">
    <name type="scientific">Siphoviridae sp. cthu813</name>
    <dbReference type="NCBI Taxonomy" id="2825618"/>
    <lineage>
        <taxon>Viruses</taxon>
        <taxon>Duplodnaviria</taxon>
        <taxon>Heunggongvirae</taxon>
        <taxon>Uroviricota</taxon>
        <taxon>Caudoviricetes</taxon>
    </lineage>
</organism>
<name>A0A8S5VI11_9CAUD</name>
<reference evidence="1" key="1">
    <citation type="journal article" date="2021" name="Proc. Natl. Acad. Sci. U.S.A.">
        <title>A Catalog of Tens of Thousands of Viruses from Human Metagenomes Reveals Hidden Associations with Chronic Diseases.</title>
        <authorList>
            <person name="Tisza M.J."/>
            <person name="Buck C.B."/>
        </authorList>
    </citation>
    <scope>NUCLEOTIDE SEQUENCE</scope>
    <source>
        <strain evidence="1">Cthu813</strain>
    </source>
</reference>
<sequence length="98" mass="11605">MKSINQIFYYGLGGPDKNYKVLNYEFIVSENYSIWLEKRVIEDMMNRNPGIEEIYAIDNRRGLKWDFAESIKEGSVESCQIFKDILRREGKKVYPANK</sequence>
<protein>
    <submittedName>
        <fullName evidence="1">Uncharacterized protein</fullName>
    </submittedName>
</protein>